<name>A0A2X2J828_SPHMU</name>
<evidence type="ECO:0000256" key="2">
    <source>
        <dbReference type="ARBA" id="ARBA00006679"/>
    </source>
</evidence>
<keyword evidence="5" id="KW-1133">Transmembrane helix</keyword>
<gene>
    <name evidence="7" type="primary">yqjF</name>
    <name evidence="7" type="ORF">NCTC11343_03459</name>
</gene>
<evidence type="ECO:0000313" key="7">
    <source>
        <dbReference type="EMBL" id="SPZ88391.1"/>
    </source>
</evidence>
<protein>
    <submittedName>
        <fullName evidence="7">Inner membrane protein yqjF</fullName>
    </submittedName>
</protein>
<evidence type="ECO:0000256" key="3">
    <source>
        <dbReference type="ARBA" id="ARBA00022475"/>
    </source>
</evidence>
<evidence type="ECO:0000313" key="8">
    <source>
        <dbReference type="Proteomes" id="UP000251241"/>
    </source>
</evidence>
<dbReference type="InterPro" id="IPR051907">
    <property type="entry name" value="DoxX-like_oxidoreductase"/>
</dbReference>
<dbReference type="PANTHER" id="PTHR33452">
    <property type="entry name" value="OXIDOREDUCTASE CATD-RELATED"/>
    <property type="match status" value="1"/>
</dbReference>
<keyword evidence="3" id="KW-1003">Cell membrane</keyword>
<dbReference type="GeneID" id="97183319"/>
<dbReference type="PANTHER" id="PTHR33452:SF1">
    <property type="entry name" value="INNER MEMBRANE PROTEIN YPHA-RELATED"/>
    <property type="match status" value="1"/>
</dbReference>
<dbReference type="Pfam" id="PF07681">
    <property type="entry name" value="DoxX"/>
    <property type="match status" value="1"/>
</dbReference>
<evidence type="ECO:0000256" key="6">
    <source>
        <dbReference type="ARBA" id="ARBA00023136"/>
    </source>
</evidence>
<organism evidence="7 8">
    <name type="scientific">Sphingobacterium multivorum</name>
    <dbReference type="NCBI Taxonomy" id="28454"/>
    <lineage>
        <taxon>Bacteria</taxon>
        <taxon>Pseudomonadati</taxon>
        <taxon>Bacteroidota</taxon>
        <taxon>Sphingobacteriia</taxon>
        <taxon>Sphingobacteriales</taxon>
        <taxon>Sphingobacteriaceae</taxon>
        <taxon>Sphingobacterium</taxon>
    </lineage>
</organism>
<keyword evidence="6" id="KW-0472">Membrane</keyword>
<dbReference type="InterPro" id="IPR032808">
    <property type="entry name" value="DoxX"/>
</dbReference>
<evidence type="ECO:0000256" key="4">
    <source>
        <dbReference type="ARBA" id="ARBA00022692"/>
    </source>
</evidence>
<dbReference type="Proteomes" id="UP000251241">
    <property type="component" value="Unassembled WGS sequence"/>
</dbReference>
<proteinExistence type="inferred from homology"/>
<evidence type="ECO:0000256" key="1">
    <source>
        <dbReference type="ARBA" id="ARBA00004651"/>
    </source>
</evidence>
<comment type="similarity">
    <text evidence="2">Belongs to the DoxX family.</text>
</comment>
<comment type="subcellular location">
    <subcellularLocation>
        <location evidence="1">Cell membrane</location>
        <topology evidence="1">Multi-pass membrane protein</topology>
    </subcellularLocation>
</comment>
<dbReference type="AlphaFoldDB" id="A0A2X2J828"/>
<reference evidence="7 8" key="1">
    <citation type="submission" date="2018-06" db="EMBL/GenBank/DDBJ databases">
        <authorList>
            <consortium name="Pathogen Informatics"/>
            <person name="Doyle S."/>
        </authorList>
    </citation>
    <scope>NUCLEOTIDE SEQUENCE [LARGE SCALE GENOMIC DNA]</scope>
    <source>
        <strain evidence="7 8">NCTC11343</strain>
    </source>
</reference>
<dbReference type="EMBL" id="UAUU01000009">
    <property type="protein sequence ID" value="SPZ88391.1"/>
    <property type="molecule type" value="Genomic_DNA"/>
</dbReference>
<dbReference type="GO" id="GO:0005886">
    <property type="term" value="C:plasma membrane"/>
    <property type="evidence" value="ECO:0007669"/>
    <property type="project" value="UniProtKB-SubCell"/>
</dbReference>
<keyword evidence="4" id="KW-0812">Transmembrane</keyword>
<accession>A0A2X2J828</accession>
<sequence length="135" mass="14324">MAIWNSLGKYRDTGLLVLRVGLGVMMIMHGLPKLQGGPELWAGVGKSMGNIGIHFMPTFWGFMAAATETVGGLFLLLGLFFRPAALLLAFTMVIAGLMHLSKGDGIAGASHAIELCFVFLGLILIGPGKHSVDKK</sequence>
<dbReference type="RefSeq" id="WP_112375279.1">
    <property type="nucleotide sequence ID" value="NZ_CP069793.1"/>
</dbReference>
<evidence type="ECO:0000256" key="5">
    <source>
        <dbReference type="ARBA" id="ARBA00022989"/>
    </source>
</evidence>